<protein>
    <submittedName>
        <fullName evidence="3">Uncharacterized protein</fullName>
    </submittedName>
</protein>
<feature type="signal peptide" evidence="2">
    <location>
        <begin position="1"/>
        <end position="16"/>
    </location>
</feature>
<feature type="chain" id="PRO_5037939576" evidence="2">
    <location>
        <begin position="17"/>
        <end position="82"/>
    </location>
</feature>
<keyword evidence="1" id="KW-0472">Membrane</keyword>
<keyword evidence="2" id="KW-0732">Signal</keyword>
<proteinExistence type="predicted"/>
<evidence type="ECO:0000256" key="2">
    <source>
        <dbReference type="SAM" id="SignalP"/>
    </source>
</evidence>
<reference evidence="3" key="1">
    <citation type="journal article" date="2016" name="Insect Biochem. Mol. Biol.">
        <title>Multifaceted biological insights from a draft genome sequence of the tobacco hornworm moth, Manduca sexta.</title>
        <authorList>
            <person name="Kanost M.R."/>
            <person name="Arrese E.L."/>
            <person name="Cao X."/>
            <person name="Chen Y.R."/>
            <person name="Chellapilla S."/>
            <person name="Goldsmith M.R."/>
            <person name="Grosse-Wilde E."/>
            <person name="Heckel D.G."/>
            <person name="Herndon N."/>
            <person name="Jiang H."/>
            <person name="Papanicolaou A."/>
            <person name="Qu J."/>
            <person name="Soulages J.L."/>
            <person name="Vogel H."/>
            <person name="Walters J."/>
            <person name="Waterhouse R.M."/>
            <person name="Ahn S.J."/>
            <person name="Almeida F.C."/>
            <person name="An C."/>
            <person name="Aqrawi P."/>
            <person name="Bretschneider A."/>
            <person name="Bryant W.B."/>
            <person name="Bucks S."/>
            <person name="Chao H."/>
            <person name="Chevignon G."/>
            <person name="Christen J.M."/>
            <person name="Clarke D.F."/>
            <person name="Dittmer N.T."/>
            <person name="Ferguson L.C.F."/>
            <person name="Garavelou S."/>
            <person name="Gordon K.H.J."/>
            <person name="Gunaratna R.T."/>
            <person name="Han Y."/>
            <person name="Hauser F."/>
            <person name="He Y."/>
            <person name="Heidel-Fischer H."/>
            <person name="Hirsh A."/>
            <person name="Hu Y."/>
            <person name="Jiang H."/>
            <person name="Kalra D."/>
            <person name="Klinner C."/>
            <person name="Konig C."/>
            <person name="Kovar C."/>
            <person name="Kroll A.R."/>
            <person name="Kuwar S.S."/>
            <person name="Lee S.L."/>
            <person name="Lehman R."/>
            <person name="Li K."/>
            <person name="Li Z."/>
            <person name="Liang H."/>
            <person name="Lovelace S."/>
            <person name="Lu Z."/>
            <person name="Mansfield J.H."/>
            <person name="McCulloch K.J."/>
            <person name="Mathew T."/>
            <person name="Morton B."/>
            <person name="Muzny D.M."/>
            <person name="Neunemann D."/>
            <person name="Ongeri F."/>
            <person name="Pauchet Y."/>
            <person name="Pu L.L."/>
            <person name="Pyrousis I."/>
            <person name="Rao X.J."/>
            <person name="Redding A."/>
            <person name="Roesel C."/>
            <person name="Sanchez-Gracia A."/>
            <person name="Schaack S."/>
            <person name="Shukla A."/>
            <person name="Tetreau G."/>
            <person name="Wang Y."/>
            <person name="Xiong G.H."/>
            <person name="Traut W."/>
            <person name="Walsh T.K."/>
            <person name="Worley K.C."/>
            <person name="Wu D."/>
            <person name="Wu W."/>
            <person name="Wu Y.Q."/>
            <person name="Zhang X."/>
            <person name="Zou Z."/>
            <person name="Zucker H."/>
            <person name="Briscoe A.D."/>
            <person name="Burmester T."/>
            <person name="Clem R.J."/>
            <person name="Feyereisen R."/>
            <person name="Grimmelikhuijzen C.J.P."/>
            <person name="Hamodrakas S.J."/>
            <person name="Hansson B.S."/>
            <person name="Huguet E."/>
            <person name="Jermiin L.S."/>
            <person name="Lan Q."/>
            <person name="Lehman H.K."/>
            <person name="Lorenzen M."/>
            <person name="Merzendorfer H."/>
            <person name="Michalopoulos I."/>
            <person name="Morton D.B."/>
            <person name="Muthukrishnan S."/>
            <person name="Oakeshott J.G."/>
            <person name="Palmer W."/>
            <person name="Park Y."/>
            <person name="Passarelli A.L."/>
            <person name="Rozas J."/>
            <person name="Schwartz L.M."/>
            <person name="Smith W."/>
            <person name="Southgate A."/>
            <person name="Vilcinskas A."/>
            <person name="Vogt R."/>
            <person name="Wang P."/>
            <person name="Werren J."/>
            <person name="Yu X.Q."/>
            <person name="Zhou J.J."/>
            <person name="Brown S.J."/>
            <person name="Scherer S.E."/>
            <person name="Richards S."/>
            <person name="Blissard G.W."/>
        </authorList>
    </citation>
    <scope>NUCLEOTIDE SEQUENCE</scope>
</reference>
<keyword evidence="1" id="KW-1133">Transmembrane helix</keyword>
<evidence type="ECO:0000313" key="4">
    <source>
        <dbReference type="Proteomes" id="UP000791440"/>
    </source>
</evidence>
<sequence>MFKLFIFACFLALAAASPKPGVLVGGYAAPIAAAYTAPVAAAYTAPVAAAYTAPVAYSAYSAPLAAYSAYGYAAPYSYFLRR</sequence>
<dbReference type="EMBL" id="JH668288">
    <property type="protein sequence ID" value="KAG6441806.1"/>
    <property type="molecule type" value="Genomic_DNA"/>
</dbReference>
<evidence type="ECO:0000256" key="1">
    <source>
        <dbReference type="SAM" id="Phobius"/>
    </source>
</evidence>
<dbReference type="Proteomes" id="UP000791440">
    <property type="component" value="Unassembled WGS sequence"/>
</dbReference>
<evidence type="ECO:0000313" key="3">
    <source>
        <dbReference type="EMBL" id="KAG6441806.1"/>
    </source>
</evidence>
<comment type="caution">
    <text evidence="3">The sequence shown here is derived from an EMBL/GenBank/DDBJ whole genome shotgun (WGS) entry which is preliminary data.</text>
</comment>
<keyword evidence="1" id="KW-0812">Transmembrane</keyword>
<name>A0A921YM18_MANSE</name>
<feature type="transmembrane region" description="Helical" evidence="1">
    <location>
        <begin position="57"/>
        <end position="79"/>
    </location>
</feature>
<gene>
    <name evidence="3" type="ORF">O3G_MSEX001994</name>
</gene>
<dbReference type="AlphaFoldDB" id="A0A921YM18"/>
<accession>A0A921YM18</accession>
<keyword evidence="4" id="KW-1185">Reference proteome</keyword>
<organism evidence="3 4">
    <name type="scientific">Manduca sexta</name>
    <name type="common">Tobacco hawkmoth</name>
    <name type="synonym">Tobacco hornworm</name>
    <dbReference type="NCBI Taxonomy" id="7130"/>
    <lineage>
        <taxon>Eukaryota</taxon>
        <taxon>Metazoa</taxon>
        <taxon>Ecdysozoa</taxon>
        <taxon>Arthropoda</taxon>
        <taxon>Hexapoda</taxon>
        <taxon>Insecta</taxon>
        <taxon>Pterygota</taxon>
        <taxon>Neoptera</taxon>
        <taxon>Endopterygota</taxon>
        <taxon>Lepidoptera</taxon>
        <taxon>Glossata</taxon>
        <taxon>Ditrysia</taxon>
        <taxon>Bombycoidea</taxon>
        <taxon>Sphingidae</taxon>
        <taxon>Sphinginae</taxon>
        <taxon>Sphingini</taxon>
        <taxon>Manduca</taxon>
    </lineage>
</organism>
<reference evidence="3" key="2">
    <citation type="submission" date="2020-12" db="EMBL/GenBank/DDBJ databases">
        <authorList>
            <person name="Kanost M."/>
        </authorList>
    </citation>
    <scope>NUCLEOTIDE SEQUENCE</scope>
</reference>